<evidence type="ECO:0000256" key="3">
    <source>
        <dbReference type="ARBA" id="ARBA00022448"/>
    </source>
</evidence>
<name>A0A8J3ABQ6_9BACI</name>
<dbReference type="InterPro" id="IPR002528">
    <property type="entry name" value="MATE_fam"/>
</dbReference>
<dbReference type="EMBL" id="BMHB01000001">
    <property type="protein sequence ID" value="GGI10273.1"/>
    <property type="molecule type" value="Genomic_DNA"/>
</dbReference>
<feature type="transmembrane region" description="Helical" evidence="8">
    <location>
        <begin position="144"/>
        <end position="162"/>
    </location>
</feature>
<evidence type="ECO:0000256" key="1">
    <source>
        <dbReference type="ARBA" id="ARBA00004651"/>
    </source>
</evidence>
<comment type="subcellular location">
    <subcellularLocation>
        <location evidence="1">Cell membrane</location>
        <topology evidence="1">Multi-pass membrane protein</topology>
    </subcellularLocation>
</comment>
<accession>A0A8J3ABQ6</accession>
<feature type="transmembrane region" description="Helical" evidence="8">
    <location>
        <begin position="401"/>
        <end position="420"/>
    </location>
</feature>
<evidence type="ECO:0000256" key="5">
    <source>
        <dbReference type="ARBA" id="ARBA00022692"/>
    </source>
</evidence>
<gene>
    <name evidence="9" type="ORF">GCM10007380_01960</name>
</gene>
<dbReference type="PANTHER" id="PTHR43549:SF3">
    <property type="entry name" value="MULTIDRUG RESISTANCE PROTEIN YPNP-RELATED"/>
    <property type="match status" value="1"/>
</dbReference>
<reference evidence="10" key="1">
    <citation type="journal article" date="2019" name="Int. J. Syst. Evol. Microbiol.">
        <title>The Global Catalogue of Microorganisms (GCM) 10K type strain sequencing project: providing services to taxonomists for standard genome sequencing and annotation.</title>
        <authorList>
            <consortium name="The Broad Institute Genomics Platform"/>
            <consortium name="The Broad Institute Genome Sequencing Center for Infectious Disease"/>
            <person name="Wu L."/>
            <person name="Ma J."/>
        </authorList>
    </citation>
    <scope>NUCLEOTIDE SEQUENCE [LARGE SCALE GENOMIC DNA]</scope>
    <source>
        <strain evidence="10">CGMCC 1.14993</strain>
    </source>
</reference>
<keyword evidence="6 8" id="KW-1133">Transmembrane helix</keyword>
<dbReference type="NCBIfam" id="TIGR00797">
    <property type="entry name" value="matE"/>
    <property type="match status" value="1"/>
</dbReference>
<dbReference type="GO" id="GO:0042910">
    <property type="term" value="F:xenobiotic transmembrane transporter activity"/>
    <property type="evidence" value="ECO:0007669"/>
    <property type="project" value="InterPro"/>
</dbReference>
<comment type="caution">
    <text evidence="9">The sequence shown here is derived from an EMBL/GenBank/DDBJ whole genome shotgun (WGS) entry which is preliminary data.</text>
</comment>
<comment type="similarity">
    <text evidence="2">Belongs to the multi antimicrobial extrusion (MATE) (TC 2.A.66.1) family.</text>
</comment>
<dbReference type="GO" id="GO:0015297">
    <property type="term" value="F:antiporter activity"/>
    <property type="evidence" value="ECO:0007669"/>
    <property type="project" value="InterPro"/>
</dbReference>
<evidence type="ECO:0000313" key="9">
    <source>
        <dbReference type="EMBL" id="GGI10273.1"/>
    </source>
</evidence>
<sequence length="469" mass="51228">MFKPKNLHGNQLTEGPIAKTLFFFSLPMLLGNVLQSLNGSINSIWVGKFLGEQALAATSNANILMFFLSGAIFGISMAAVILIAQNIGAKNISEAKRVVGTSLALFIGLSLIVAIIGFVFSPTILKLMNTPGDTIDFAISYTRMMFLGTPFMFAYTLVMAIMRGSGDSKTPFYFLLLSVGLDIILNPLFIKGIGPFPEMGISGSGFASLIAQTFSFILLVITIYSKKYFLRLQKEELNLVRFDWGLIKVLIIKGIPMGLQMIVVSSANLALFHLVNSFGSESTAAFGVAFQLTSYIQMPAMAIGGAVTSMVAQCIGAGKLERIGRIALIGVLFNVIWTGGLVLLLNIFSKQAFSLFLPTTGHAIDLGVTISYIMFWPYILFGVTLVLSGVVRSRGAVMPPLLFTFCAMWLVRNPVAYYLGHQYGFLSIWWSFGIAFTVAVLCHILYYFFGNWKKATFQHGPKGRVKEVG</sequence>
<keyword evidence="10" id="KW-1185">Reference proteome</keyword>
<keyword evidence="5 8" id="KW-0812">Transmembrane</keyword>
<feature type="transmembrane region" description="Helical" evidence="8">
    <location>
        <begin position="61"/>
        <end position="83"/>
    </location>
</feature>
<proteinExistence type="inferred from homology"/>
<feature type="transmembrane region" description="Helical" evidence="8">
    <location>
        <begin position="103"/>
        <end position="124"/>
    </location>
</feature>
<organism evidence="9 10">
    <name type="scientific">Gottfriedia solisilvae</name>
    <dbReference type="NCBI Taxonomy" id="1516104"/>
    <lineage>
        <taxon>Bacteria</taxon>
        <taxon>Bacillati</taxon>
        <taxon>Bacillota</taxon>
        <taxon>Bacilli</taxon>
        <taxon>Bacillales</taxon>
        <taxon>Bacillaceae</taxon>
        <taxon>Gottfriedia</taxon>
    </lineage>
</organism>
<protein>
    <submittedName>
        <fullName evidence="9">MATE family efflux transporter</fullName>
    </submittedName>
</protein>
<feature type="transmembrane region" description="Helical" evidence="8">
    <location>
        <begin position="369"/>
        <end position="389"/>
    </location>
</feature>
<evidence type="ECO:0000256" key="4">
    <source>
        <dbReference type="ARBA" id="ARBA00022475"/>
    </source>
</evidence>
<evidence type="ECO:0000256" key="6">
    <source>
        <dbReference type="ARBA" id="ARBA00022989"/>
    </source>
</evidence>
<feature type="transmembrane region" description="Helical" evidence="8">
    <location>
        <begin position="327"/>
        <end position="349"/>
    </location>
</feature>
<feature type="transmembrane region" description="Helical" evidence="8">
    <location>
        <begin position="295"/>
        <end position="315"/>
    </location>
</feature>
<feature type="transmembrane region" description="Helical" evidence="8">
    <location>
        <begin position="426"/>
        <end position="449"/>
    </location>
</feature>
<dbReference type="Pfam" id="PF01554">
    <property type="entry name" value="MatE"/>
    <property type="match status" value="2"/>
</dbReference>
<dbReference type="GO" id="GO:0005886">
    <property type="term" value="C:plasma membrane"/>
    <property type="evidence" value="ECO:0007669"/>
    <property type="project" value="UniProtKB-SubCell"/>
</dbReference>
<keyword evidence="7 8" id="KW-0472">Membrane</keyword>
<evidence type="ECO:0000313" key="10">
    <source>
        <dbReference type="Proteomes" id="UP000626244"/>
    </source>
</evidence>
<evidence type="ECO:0000256" key="8">
    <source>
        <dbReference type="SAM" id="Phobius"/>
    </source>
</evidence>
<dbReference type="AlphaFoldDB" id="A0A8J3ABQ6"/>
<feature type="transmembrane region" description="Helical" evidence="8">
    <location>
        <begin position="21"/>
        <end position="41"/>
    </location>
</feature>
<dbReference type="OrthoDB" id="9776324at2"/>
<dbReference type="InterPro" id="IPR048279">
    <property type="entry name" value="MdtK-like"/>
</dbReference>
<dbReference type="InterPro" id="IPR052031">
    <property type="entry name" value="Membrane_Transporter-Flippase"/>
</dbReference>
<feature type="transmembrane region" description="Helical" evidence="8">
    <location>
        <begin position="206"/>
        <end position="225"/>
    </location>
</feature>
<feature type="transmembrane region" description="Helical" evidence="8">
    <location>
        <begin position="246"/>
        <end position="275"/>
    </location>
</feature>
<dbReference type="PANTHER" id="PTHR43549">
    <property type="entry name" value="MULTIDRUG RESISTANCE PROTEIN YPNP-RELATED"/>
    <property type="match status" value="1"/>
</dbReference>
<evidence type="ECO:0000256" key="2">
    <source>
        <dbReference type="ARBA" id="ARBA00010199"/>
    </source>
</evidence>
<dbReference type="CDD" id="cd13138">
    <property type="entry name" value="MATE_yoeA_like"/>
    <property type="match status" value="1"/>
</dbReference>
<evidence type="ECO:0000256" key="7">
    <source>
        <dbReference type="ARBA" id="ARBA00023136"/>
    </source>
</evidence>
<keyword evidence="4" id="KW-1003">Cell membrane</keyword>
<dbReference type="RefSeq" id="WP_088002952.1">
    <property type="nucleotide sequence ID" value="NZ_BMHB01000001.1"/>
</dbReference>
<dbReference type="Proteomes" id="UP000626244">
    <property type="component" value="Unassembled WGS sequence"/>
</dbReference>
<keyword evidence="3" id="KW-0813">Transport</keyword>
<dbReference type="PIRSF" id="PIRSF006603">
    <property type="entry name" value="DinF"/>
    <property type="match status" value="1"/>
</dbReference>
<feature type="transmembrane region" description="Helical" evidence="8">
    <location>
        <begin position="174"/>
        <end position="194"/>
    </location>
</feature>